<dbReference type="GO" id="GO:0005525">
    <property type="term" value="F:GTP binding"/>
    <property type="evidence" value="ECO:0007669"/>
    <property type="project" value="InterPro"/>
</dbReference>
<dbReference type="GO" id="GO:0003924">
    <property type="term" value="F:GTPase activity"/>
    <property type="evidence" value="ECO:0007669"/>
    <property type="project" value="InterPro"/>
</dbReference>
<dbReference type="InterPro" id="IPR045086">
    <property type="entry name" value="OBG_GTPase"/>
</dbReference>
<dbReference type="AlphaFoldDB" id="A0A0P9CK85"/>
<feature type="domain" description="G" evidence="1">
    <location>
        <begin position="53"/>
        <end position="162"/>
    </location>
</feature>
<dbReference type="RefSeq" id="WP_054971495.1">
    <property type="nucleotide sequence ID" value="NZ_LJCO01000107.1"/>
</dbReference>
<dbReference type="InterPro" id="IPR027417">
    <property type="entry name" value="P-loop_NTPase"/>
</dbReference>
<name>A0A0P9CK85_9BACL</name>
<dbReference type="EMBL" id="LJCO01000107">
    <property type="protein sequence ID" value="KPV39338.1"/>
    <property type="molecule type" value="Genomic_DNA"/>
</dbReference>
<dbReference type="InterPro" id="IPR006073">
    <property type="entry name" value="GTP-bd"/>
</dbReference>
<evidence type="ECO:0000259" key="1">
    <source>
        <dbReference type="Pfam" id="PF01926"/>
    </source>
</evidence>
<evidence type="ECO:0000313" key="3">
    <source>
        <dbReference type="Proteomes" id="UP000050482"/>
    </source>
</evidence>
<comment type="caution">
    <text evidence="2">The sequence shown here is derived from an EMBL/GenBank/DDBJ whole genome shotgun (WGS) entry which is preliminary data.</text>
</comment>
<dbReference type="SUPFAM" id="SSF52540">
    <property type="entry name" value="P-loop containing nucleoside triphosphate hydrolases"/>
    <property type="match status" value="1"/>
</dbReference>
<dbReference type="Gene3D" id="3.40.50.300">
    <property type="entry name" value="P-loop containing nucleotide triphosphate hydrolases"/>
    <property type="match status" value="1"/>
</dbReference>
<sequence length="206" mass="22909">MKRSLVIGNANVGKTLFCLRFAYYMGLRQVRMFVERTDGKSEERFLTIDEAKKLLSSPQAHHTRDLQTIVLDVPRGKSSRQLLLTDTTGLTEGIHPDANIRQAMAQTLEALTGAQVILHVVDAAKLGSESGGTGKSHAWKPVDEQLAEYSQGNGGYLILANKMDLPGAKAGYQQLVKRFSKHRVFPVSALYGDGFREVKQYVWRFA</sequence>
<gene>
    <name evidence="2" type="ORF">AN477_22880</name>
</gene>
<accession>A0A0P9CK85</accession>
<dbReference type="PANTHER" id="PTHR11702:SF31">
    <property type="entry name" value="MITOCHONDRIAL RIBOSOME-ASSOCIATED GTPASE 2"/>
    <property type="match status" value="1"/>
</dbReference>
<dbReference type="Proteomes" id="UP000050482">
    <property type="component" value="Unassembled WGS sequence"/>
</dbReference>
<proteinExistence type="predicted"/>
<dbReference type="Pfam" id="PF01926">
    <property type="entry name" value="MMR_HSR1"/>
    <property type="match status" value="1"/>
</dbReference>
<reference evidence="2 3" key="1">
    <citation type="submission" date="2015-09" db="EMBL/GenBank/DDBJ databases">
        <title>Draft genome sequence of Alicyclobacillus ferrooxydans DSM 22381.</title>
        <authorList>
            <person name="Hemp J."/>
        </authorList>
    </citation>
    <scope>NUCLEOTIDE SEQUENCE [LARGE SCALE GENOMIC DNA]</scope>
    <source>
        <strain evidence="2 3">TC-34</strain>
    </source>
</reference>
<evidence type="ECO:0000313" key="2">
    <source>
        <dbReference type="EMBL" id="KPV39338.1"/>
    </source>
</evidence>
<dbReference type="PATRIC" id="fig|471514.4.peg.2109"/>
<organism evidence="2 3">
    <name type="scientific">Alicyclobacillus ferrooxydans</name>
    <dbReference type="NCBI Taxonomy" id="471514"/>
    <lineage>
        <taxon>Bacteria</taxon>
        <taxon>Bacillati</taxon>
        <taxon>Bacillota</taxon>
        <taxon>Bacilli</taxon>
        <taxon>Bacillales</taxon>
        <taxon>Alicyclobacillaceae</taxon>
        <taxon>Alicyclobacillus</taxon>
    </lineage>
</organism>
<keyword evidence="3" id="KW-1185">Reference proteome</keyword>
<protein>
    <recommendedName>
        <fullName evidence="1">G domain-containing protein</fullName>
    </recommendedName>
</protein>
<dbReference type="PANTHER" id="PTHR11702">
    <property type="entry name" value="DEVELOPMENTALLY REGULATED GTP-BINDING PROTEIN-RELATED"/>
    <property type="match status" value="1"/>
</dbReference>
<dbReference type="STRING" id="471514.AN477_22880"/>